<dbReference type="Pfam" id="PF00266">
    <property type="entry name" value="Aminotran_5"/>
    <property type="match status" value="1"/>
</dbReference>
<dbReference type="GO" id="GO:0030170">
    <property type="term" value="F:pyridoxal phosphate binding"/>
    <property type="evidence" value="ECO:0007669"/>
    <property type="project" value="UniProtKB-UniRule"/>
</dbReference>
<organism evidence="14 15">
    <name type="scientific">Legionella lansingensis</name>
    <dbReference type="NCBI Taxonomy" id="45067"/>
    <lineage>
        <taxon>Bacteria</taxon>
        <taxon>Pseudomonadati</taxon>
        <taxon>Pseudomonadota</taxon>
        <taxon>Gammaproteobacteria</taxon>
        <taxon>Legionellales</taxon>
        <taxon>Legionellaceae</taxon>
        <taxon>Legionella</taxon>
    </lineage>
</organism>
<dbReference type="InterPro" id="IPR015422">
    <property type="entry name" value="PyrdxlP-dep_Trfase_small"/>
</dbReference>
<evidence type="ECO:0000256" key="11">
    <source>
        <dbReference type="ARBA" id="ARBA00049007"/>
    </source>
</evidence>
<keyword evidence="6 12" id="KW-0808">Transferase</keyword>
<comment type="subcellular location">
    <subcellularLocation>
        <location evidence="12">Cytoplasm</location>
    </subcellularLocation>
</comment>
<evidence type="ECO:0000259" key="13">
    <source>
        <dbReference type="Pfam" id="PF00266"/>
    </source>
</evidence>
<name>A0A0W0VRY9_9GAMM</name>
<keyword evidence="8 12" id="KW-0664">Pyridoxine biosynthesis</keyword>
<evidence type="ECO:0000313" key="14">
    <source>
        <dbReference type="EMBL" id="KTD22805.1"/>
    </source>
</evidence>
<evidence type="ECO:0000256" key="10">
    <source>
        <dbReference type="ARBA" id="ARBA00047630"/>
    </source>
</evidence>
<dbReference type="GO" id="GO:0008615">
    <property type="term" value="P:pyridoxine biosynthetic process"/>
    <property type="evidence" value="ECO:0007669"/>
    <property type="project" value="UniProtKB-UniRule"/>
</dbReference>
<dbReference type="InterPro" id="IPR015421">
    <property type="entry name" value="PyrdxlP-dep_Trfase_major"/>
</dbReference>
<keyword evidence="5 12" id="KW-0028">Amino-acid biosynthesis</keyword>
<dbReference type="NCBIfam" id="NF003764">
    <property type="entry name" value="PRK05355.1"/>
    <property type="match status" value="1"/>
</dbReference>
<dbReference type="GO" id="GO:0006564">
    <property type="term" value="P:L-serine biosynthetic process"/>
    <property type="evidence" value="ECO:0007669"/>
    <property type="project" value="UniProtKB-UniRule"/>
</dbReference>
<dbReference type="EMBL" id="LNYI01000021">
    <property type="protein sequence ID" value="KTD22805.1"/>
    <property type="molecule type" value="Genomic_DNA"/>
</dbReference>
<feature type="binding site" evidence="12">
    <location>
        <begin position="76"/>
        <end position="77"/>
    </location>
    <ligand>
        <name>pyridoxal 5'-phosphate</name>
        <dbReference type="ChEBI" id="CHEBI:597326"/>
    </ligand>
</feature>
<evidence type="ECO:0000256" key="4">
    <source>
        <dbReference type="ARBA" id="ARBA00022576"/>
    </source>
</evidence>
<keyword evidence="9 12" id="KW-0718">Serine biosynthesis</keyword>
<dbReference type="SUPFAM" id="SSF53383">
    <property type="entry name" value="PLP-dependent transferases"/>
    <property type="match status" value="1"/>
</dbReference>
<dbReference type="HAMAP" id="MF_00160">
    <property type="entry name" value="SerC_aminotrans_5"/>
    <property type="match status" value="1"/>
</dbReference>
<dbReference type="Gene3D" id="3.40.640.10">
    <property type="entry name" value="Type I PLP-dependent aspartate aminotransferase-like (Major domain)"/>
    <property type="match status" value="1"/>
</dbReference>
<dbReference type="Proteomes" id="UP000054869">
    <property type="component" value="Unassembled WGS sequence"/>
</dbReference>
<comment type="subunit">
    <text evidence="12">Homodimer.</text>
</comment>
<evidence type="ECO:0000313" key="15">
    <source>
        <dbReference type="Proteomes" id="UP000054869"/>
    </source>
</evidence>
<dbReference type="PATRIC" id="fig|45067.4.peg.1094"/>
<feature type="binding site" evidence="12">
    <location>
        <position position="102"/>
    </location>
    <ligand>
        <name>pyridoxal 5'-phosphate</name>
        <dbReference type="ChEBI" id="CHEBI:597326"/>
    </ligand>
</feature>
<dbReference type="UniPathway" id="UPA00135">
    <property type="reaction ID" value="UER00197"/>
</dbReference>
<proteinExistence type="inferred from homology"/>
<dbReference type="FunFam" id="3.40.640.10:FF:000010">
    <property type="entry name" value="Phosphoserine aminotransferase"/>
    <property type="match status" value="1"/>
</dbReference>
<dbReference type="EC" id="2.6.1.52" evidence="12"/>
<evidence type="ECO:0000256" key="8">
    <source>
        <dbReference type="ARBA" id="ARBA00023096"/>
    </source>
</evidence>
<dbReference type="PANTHER" id="PTHR43247:SF1">
    <property type="entry name" value="PHOSPHOSERINE AMINOTRANSFERASE"/>
    <property type="match status" value="1"/>
</dbReference>
<dbReference type="InterPro" id="IPR022278">
    <property type="entry name" value="Pser_aminoTfrase"/>
</dbReference>
<dbReference type="InterPro" id="IPR015424">
    <property type="entry name" value="PyrdxlP-dep_Trfase"/>
</dbReference>
<dbReference type="InterPro" id="IPR000192">
    <property type="entry name" value="Aminotrans_V_dom"/>
</dbReference>
<feature type="binding site" evidence="12">
    <location>
        <position position="42"/>
    </location>
    <ligand>
        <name>L-glutamate</name>
        <dbReference type="ChEBI" id="CHEBI:29985"/>
    </ligand>
</feature>
<comment type="pathway">
    <text evidence="1 12">Cofactor biosynthesis; pyridoxine 5'-phosphate biosynthesis; pyridoxine 5'-phosphate from D-erythrose 4-phosphate: step 3/5.</text>
</comment>
<keyword evidence="4 12" id="KW-0032">Aminotransferase</keyword>
<dbReference type="NCBIfam" id="TIGR01364">
    <property type="entry name" value="serC_1"/>
    <property type="match status" value="1"/>
</dbReference>
<dbReference type="UniPathway" id="UPA00244">
    <property type="reaction ID" value="UER00311"/>
</dbReference>
<dbReference type="PIRSF" id="PIRSF000525">
    <property type="entry name" value="SerC"/>
    <property type="match status" value="1"/>
</dbReference>
<feature type="binding site" evidence="12">
    <location>
        <position position="152"/>
    </location>
    <ligand>
        <name>pyridoxal 5'-phosphate</name>
        <dbReference type="ChEBI" id="CHEBI:597326"/>
    </ligand>
</feature>
<dbReference type="Gene3D" id="3.90.1150.10">
    <property type="entry name" value="Aspartate Aminotransferase, domain 1"/>
    <property type="match status" value="1"/>
</dbReference>
<dbReference type="FunFam" id="3.90.1150.10:FF:000006">
    <property type="entry name" value="Phosphoserine aminotransferase"/>
    <property type="match status" value="1"/>
</dbReference>
<keyword evidence="15" id="KW-1185">Reference proteome</keyword>
<comment type="cofactor">
    <cofactor evidence="12">
        <name>pyridoxal 5'-phosphate</name>
        <dbReference type="ChEBI" id="CHEBI:597326"/>
    </cofactor>
    <text evidence="12">Binds 1 pyridoxal phosphate per subunit.</text>
</comment>
<comment type="caution">
    <text evidence="12">Lacks conserved residue(s) required for the propagation of feature annotation.</text>
</comment>
<evidence type="ECO:0000256" key="7">
    <source>
        <dbReference type="ARBA" id="ARBA00022898"/>
    </source>
</evidence>
<comment type="caution">
    <text evidence="14">The sequence shown here is derived from an EMBL/GenBank/DDBJ whole genome shotgun (WGS) entry which is preliminary data.</text>
</comment>
<feature type="modified residue" description="N6-(pyridoxal phosphate)lysine" evidence="12">
    <location>
        <position position="196"/>
    </location>
</feature>
<feature type="domain" description="Aminotransferase class V" evidence="13">
    <location>
        <begin position="5"/>
        <end position="349"/>
    </location>
</feature>
<dbReference type="RefSeq" id="WP_035916082.1">
    <property type="nucleotide sequence ID" value="NZ_LNYI01000021.1"/>
</dbReference>
<accession>A0A0W0VRY9</accession>
<dbReference type="STRING" id="45067.Llan_1046"/>
<evidence type="ECO:0000256" key="12">
    <source>
        <dbReference type="HAMAP-Rule" id="MF_00160"/>
    </source>
</evidence>
<feature type="binding site" evidence="12">
    <location>
        <position position="195"/>
    </location>
    <ligand>
        <name>pyridoxal 5'-phosphate</name>
        <dbReference type="ChEBI" id="CHEBI:597326"/>
    </ligand>
</feature>
<dbReference type="GO" id="GO:0005737">
    <property type="term" value="C:cytoplasm"/>
    <property type="evidence" value="ECO:0007669"/>
    <property type="project" value="UniProtKB-SubCell"/>
</dbReference>
<comment type="catalytic activity">
    <reaction evidence="10 12">
        <text>4-(phosphooxy)-L-threonine + 2-oxoglutarate = (R)-3-hydroxy-2-oxo-4-phosphooxybutanoate + L-glutamate</text>
        <dbReference type="Rhea" id="RHEA:16573"/>
        <dbReference type="ChEBI" id="CHEBI:16810"/>
        <dbReference type="ChEBI" id="CHEBI:29985"/>
        <dbReference type="ChEBI" id="CHEBI:58452"/>
        <dbReference type="ChEBI" id="CHEBI:58538"/>
        <dbReference type="EC" id="2.6.1.52"/>
    </reaction>
</comment>
<evidence type="ECO:0000256" key="3">
    <source>
        <dbReference type="ARBA" id="ARBA00006904"/>
    </source>
</evidence>
<dbReference type="GO" id="GO:0004648">
    <property type="term" value="F:O-phospho-L-serine:2-oxoglutarate aminotransferase activity"/>
    <property type="evidence" value="ECO:0007669"/>
    <property type="project" value="UniProtKB-UniRule"/>
</dbReference>
<evidence type="ECO:0000256" key="9">
    <source>
        <dbReference type="ARBA" id="ARBA00023299"/>
    </source>
</evidence>
<keyword evidence="7 12" id="KW-0663">Pyridoxal phosphate</keyword>
<comment type="similarity">
    <text evidence="3 12">Belongs to the class-V pyridoxal-phosphate-dependent aminotransferase family. SerC subfamily.</text>
</comment>
<gene>
    <name evidence="12" type="primary">serC</name>
    <name evidence="14" type="ORF">Llan_1046</name>
</gene>
<reference evidence="14 15" key="1">
    <citation type="submission" date="2015-11" db="EMBL/GenBank/DDBJ databases">
        <title>Genomic analysis of 38 Legionella species identifies large and diverse effector repertoires.</title>
        <authorList>
            <person name="Burstein D."/>
            <person name="Amaro F."/>
            <person name="Zusman T."/>
            <person name="Lifshitz Z."/>
            <person name="Cohen O."/>
            <person name="Gilbert J.A."/>
            <person name="Pupko T."/>
            <person name="Shuman H.A."/>
            <person name="Segal G."/>
        </authorList>
    </citation>
    <scope>NUCLEOTIDE SEQUENCE [LARGE SCALE GENOMIC DNA]</scope>
    <source>
        <strain evidence="14 15">ATCC 49751</strain>
    </source>
</reference>
<protein>
    <recommendedName>
        <fullName evidence="12">Phosphoserine aminotransferase</fullName>
        <ecNumber evidence="12">2.6.1.52</ecNumber>
    </recommendedName>
    <alternativeName>
        <fullName evidence="12">Phosphohydroxythreonine aminotransferase</fullName>
        <shortName evidence="12">PSAT</shortName>
    </alternativeName>
</protein>
<comment type="function">
    <text evidence="12">Catalyzes the reversible conversion of 3-phosphohydroxypyruvate to phosphoserine and of 3-hydroxy-2-oxo-4-phosphonooxybutanoate to phosphohydroxythreonine.</text>
</comment>
<feature type="binding site" evidence="12">
    <location>
        <position position="172"/>
    </location>
    <ligand>
        <name>pyridoxal 5'-phosphate</name>
        <dbReference type="ChEBI" id="CHEBI:597326"/>
    </ligand>
</feature>
<sequence length="361" mass="40749">MNRKYNFGAGPAMLPEPILREAQEELLNWQNSGMSIMEIGHRTPEFIHLMEQAQQGLRDLLNIPANYHVLLLGGAARTHFGMIPLNFLNESEQAGYLVTGLWSSLAYQEACHLKTAYCVASSEDTGFTYVPADNEWQVRAETRYLYFTSNETINGVRFPKEPKGINVPLVADMTSSLLSEPIDVQNYALIFAGAQKNIANAGLTVVIVSDQFLDTIGDKTIPIMMDYRTHTKEQSMYATPPTFNCYLALKMFDWLKQQGGIDAIYAMNRKKAAKLYQYIDSSSFYYCKVVEEARSLMNVCFNLRNPNLEELFINRAQQRGLLALKGHRAVGGLRASIYNAMPMAGIDSLIEFMCDFAEEYQ</sequence>
<comment type="pathway">
    <text evidence="2 12">Amino-acid biosynthesis; L-serine biosynthesis; L-serine from 3-phospho-D-glycerate: step 2/3.</text>
</comment>
<evidence type="ECO:0000256" key="1">
    <source>
        <dbReference type="ARBA" id="ARBA00004915"/>
    </source>
</evidence>
<dbReference type="eggNOG" id="COG1932">
    <property type="taxonomic scope" value="Bacteria"/>
</dbReference>
<evidence type="ECO:0000256" key="2">
    <source>
        <dbReference type="ARBA" id="ARBA00005099"/>
    </source>
</evidence>
<keyword evidence="12" id="KW-0963">Cytoplasm</keyword>
<dbReference type="PANTHER" id="PTHR43247">
    <property type="entry name" value="PHOSPHOSERINE AMINOTRANSFERASE"/>
    <property type="match status" value="1"/>
</dbReference>
<dbReference type="AlphaFoldDB" id="A0A0W0VRY9"/>
<evidence type="ECO:0000256" key="5">
    <source>
        <dbReference type="ARBA" id="ARBA00022605"/>
    </source>
</evidence>
<comment type="catalytic activity">
    <reaction evidence="11 12">
        <text>O-phospho-L-serine + 2-oxoglutarate = 3-phosphooxypyruvate + L-glutamate</text>
        <dbReference type="Rhea" id="RHEA:14329"/>
        <dbReference type="ChEBI" id="CHEBI:16810"/>
        <dbReference type="ChEBI" id="CHEBI:18110"/>
        <dbReference type="ChEBI" id="CHEBI:29985"/>
        <dbReference type="ChEBI" id="CHEBI:57524"/>
        <dbReference type="EC" id="2.6.1.52"/>
    </reaction>
</comment>
<evidence type="ECO:0000256" key="6">
    <source>
        <dbReference type="ARBA" id="ARBA00022679"/>
    </source>
</evidence>